<name>A0A0F4LY92_9LACO</name>
<dbReference type="InterPro" id="IPR022634">
    <property type="entry name" value="DNA_polIII_beta_N"/>
</dbReference>
<proteinExistence type="inferred from homology"/>
<evidence type="ECO:0000313" key="15">
    <source>
        <dbReference type="Proteomes" id="UP000033558"/>
    </source>
</evidence>
<dbReference type="GO" id="GO:0005737">
    <property type="term" value="C:cytoplasm"/>
    <property type="evidence" value="ECO:0007669"/>
    <property type="project" value="UniProtKB-SubCell"/>
</dbReference>
<comment type="caution">
    <text evidence="14">The sequence shown here is derived from an EMBL/GenBank/DDBJ whole genome shotgun (WGS) entry which is preliminary data.</text>
</comment>
<evidence type="ECO:0000256" key="4">
    <source>
        <dbReference type="ARBA" id="ARBA00022490"/>
    </source>
</evidence>
<dbReference type="Pfam" id="PF00712">
    <property type="entry name" value="DNA_pol3_beta"/>
    <property type="match status" value="1"/>
</dbReference>
<comment type="subcellular location">
    <subcellularLocation>
        <location evidence="1 10">Cytoplasm</location>
    </subcellularLocation>
</comment>
<evidence type="ECO:0000256" key="1">
    <source>
        <dbReference type="ARBA" id="ARBA00004496"/>
    </source>
</evidence>
<evidence type="ECO:0000256" key="2">
    <source>
        <dbReference type="ARBA" id="ARBA00010752"/>
    </source>
</evidence>
<dbReference type="PANTHER" id="PTHR30478:SF0">
    <property type="entry name" value="BETA SLIDING CLAMP"/>
    <property type="match status" value="1"/>
</dbReference>
<dbReference type="SMART" id="SM00480">
    <property type="entry name" value="POL3Bc"/>
    <property type="match status" value="1"/>
</dbReference>
<keyword evidence="7 10" id="KW-0235">DNA replication</keyword>
<keyword evidence="15" id="KW-1185">Reference proteome</keyword>
<organism evidence="14 15">
    <name type="scientific">Bombilactobacillus mellifer</name>
    <dbReference type="NCBI Taxonomy" id="1218492"/>
    <lineage>
        <taxon>Bacteria</taxon>
        <taxon>Bacillati</taxon>
        <taxon>Bacillota</taxon>
        <taxon>Bacilli</taxon>
        <taxon>Lactobacillales</taxon>
        <taxon>Lactobacillaceae</taxon>
        <taxon>Bombilactobacillus</taxon>
    </lineage>
</organism>
<evidence type="ECO:0000256" key="10">
    <source>
        <dbReference type="PIRNR" id="PIRNR000804"/>
    </source>
</evidence>
<dbReference type="NCBIfam" id="TIGR00663">
    <property type="entry name" value="dnan"/>
    <property type="match status" value="1"/>
</dbReference>
<dbReference type="InterPro" id="IPR046938">
    <property type="entry name" value="DNA_clamp_sf"/>
</dbReference>
<dbReference type="PIRSF" id="PIRSF000804">
    <property type="entry name" value="DNA_pol_III_b"/>
    <property type="match status" value="1"/>
</dbReference>
<dbReference type="Gene3D" id="3.10.150.10">
    <property type="entry name" value="DNA Polymerase III, subunit A, domain 2"/>
    <property type="match status" value="1"/>
</dbReference>
<comment type="function">
    <text evidence="10">Confers DNA tethering and processivity to DNA polymerases and other proteins. Acts as a clamp, forming a ring around DNA (a reaction catalyzed by the clamp-loading complex) which diffuses in an ATP-independent manner freely and bidirectionally along dsDNA. Initially characterized for its ability to contact the catalytic subunit of DNA polymerase III (Pol III), a complex, multichain enzyme responsible for most of the replicative synthesis in bacteria; Pol III exhibits 3'-5' exonuclease proofreading activity. The beta chain is required for initiation of replication as well as for processivity of DNA replication.</text>
</comment>
<evidence type="ECO:0000313" key="14">
    <source>
        <dbReference type="EMBL" id="KJY63323.1"/>
    </source>
</evidence>
<feature type="domain" description="DNA polymerase III beta sliding clamp C-terminal" evidence="13">
    <location>
        <begin position="253"/>
        <end position="376"/>
    </location>
</feature>
<dbReference type="InterPro" id="IPR001001">
    <property type="entry name" value="DNA_polIII_beta"/>
</dbReference>
<dbReference type="RefSeq" id="WP_046315081.1">
    <property type="nucleotide sequence ID" value="NZ_JBHSZT010000003.1"/>
</dbReference>
<keyword evidence="5 10" id="KW-0808">Transferase</keyword>
<comment type="subunit">
    <text evidence="10">Forms a ring-shaped head-to-tail homodimer around DNA.</text>
</comment>
<protein>
    <recommendedName>
        <fullName evidence="3 10">Beta sliding clamp</fullName>
    </recommendedName>
</protein>
<dbReference type="Proteomes" id="UP000033558">
    <property type="component" value="Unassembled WGS sequence"/>
</dbReference>
<dbReference type="InterPro" id="IPR022637">
    <property type="entry name" value="DNA_polIII_beta_cen"/>
</dbReference>
<dbReference type="GO" id="GO:0009360">
    <property type="term" value="C:DNA polymerase III complex"/>
    <property type="evidence" value="ECO:0007669"/>
    <property type="project" value="InterPro"/>
</dbReference>
<evidence type="ECO:0000256" key="8">
    <source>
        <dbReference type="ARBA" id="ARBA00022932"/>
    </source>
</evidence>
<gene>
    <name evidence="14" type="primary">dnaN</name>
    <name evidence="14" type="ORF">JG30_00020</name>
</gene>
<keyword evidence="6 10" id="KW-0548">Nucleotidyltransferase</keyword>
<evidence type="ECO:0000256" key="6">
    <source>
        <dbReference type="ARBA" id="ARBA00022695"/>
    </source>
</evidence>
<evidence type="ECO:0000256" key="9">
    <source>
        <dbReference type="ARBA" id="ARBA00023125"/>
    </source>
</evidence>
<dbReference type="GO" id="GO:0008408">
    <property type="term" value="F:3'-5' exonuclease activity"/>
    <property type="evidence" value="ECO:0007669"/>
    <property type="project" value="InterPro"/>
</dbReference>
<evidence type="ECO:0000259" key="13">
    <source>
        <dbReference type="Pfam" id="PF02768"/>
    </source>
</evidence>
<evidence type="ECO:0000256" key="3">
    <source>
        <dbReference type="ARBA" id="ARBA00021035"/>
    </source>
</evidence>
<comment type="similarity">
    <text evidence="2 10">Belongs to the beta sliding clamp family.</text>
</comment>
<sequence length="379" mass="42122">MKFTINRNQFIRQISNVQRAISTKSTIPILTGMKLVLTTEGLTVTGSNVDLSIQTFIAQSDSDNELTIDSPGAIVLPARFFIEIIKKLPETQFTFEILNNNQVLITSGISKFTINGLDASDYPHLPEVETSDQLKITAEILKQLVSETVFAASTQETRPILTGLHLKIKADQLLAVATDSHRLAQRIVEITNQNQNEFDLVVPAKSLMELVRCFTENETEVTISISENQILFEFGQTLFYSRLLEGNYPGTDRLIPQESTTQLEFEAKNLLESVERASLLSHASRNNVVRLEIDTANNKVTLTGNSPEVGTVAETMQPQAIKGDNLDISFNPDYLKDALNAFGETPISLEFTSALHPFTLKPTTDAESFIQLITPIRTF</sequence>
<accession>A0A0F4LY92</accession>
<dbReference type="AlphaFoldDB" id="A0A0F4LY92"/>
<dbReference type="GO" id="GO:0006271">
    <property type="term" value="P:DNA strand elongation involved in DNA replication"/>
    <property type="evidence" value="ECO:0007669"/>
    <property type="project" value="TreeGrafter"/>
</dbReference>
<dbReference type="CDD" id="cd00140">
    <property type="entry name" value="beta_clamp"/>
    <property type="match status" value="1"/>
</dbReference>
<evidence type="ECO:0000256" key="5">
    <source>
        <dbReference type="ARBA" id="ARBA00022679"/>
    </source>
</evidence>
<dbReference type="Pfam" id="PF02767">
    <property type="entry name" value="DNA_pol3_beta_2"/>
    <property type="match status" value="1"/>
</dbReference>
<feature type="domain" description="DNA polymerase III beta sliding clamp central" evidence="12">
    <location>
        <begin position="136"/>
        <end position="249"/>
    </location>
</feature>
<dbReference type="EMBL" id="JXJQ01000001">
    <property type="protein sequence ID" value="KJY63323.1"/>
    <property type="molecule type" value="Genomic_DNA"/>
</dbReference>
<keyword evidence="9" id="KW-0238">DNA-binding</keyword>
<dbReference type="SUPFAM" id="SSF55979">
    <property type="entry name" value="DNA clamp"/>
    <property type="match status" value="3"/>
</dbReference>
<dbReference type="Gene3D" id="3.70.10.10">
    <property type="match status" value="1"/>
</dbReference>
<feature type="domain" description="DNA polymerase III beta sliding clamp N-terminal" evidence="11">
    <location>
        <begin position="1"/>
        <end position="126"/>
    </location>
</feature>
<keyword evidence="8 10" id="KW-0239">DNA-directed DNA polymerase</keyword>
<evidence type="ECO:0000259" key="11">
    <source>
        <dbReference type="Pfam" id="PF00712"/>
    </source>
</evidence>
<dbReference type="PANTHER" id="PTHR30478">
    <property type="entry name" value="DNA POLYMERASE III SUBUNIT BETA"/>
    <property type="match status" value="1"/>
</dbReference>
<evidence type="ECO:0000259" key="12">
    <source>
        <dbReference type="Pfam" id="PF02767"/>
    </source>
</evidence>
<dbReference type="OrthoDB" id="8421503at2"/>
<dbReference type="GO" id="GO:0003677">
    <property type="term" value="F:DNA binding"/>
    <property type="evidence" value="ECO:0007669"/>
    <property type="project" value="UniProtKB-UniRule"/>
</dbReference>
<dbReference type="Pfam" id="PF02768">
    <property type="entry name" value="DNA_pol3_beta_3"/>
    <property type="match status" value="1"/>
</dbReference>
<keyword evidence="4 10" id="KW-0963">Cytoplasm</keyword>
<dbReference type="GO" id="GO:0003887">
    <property type="term" value="F:DNA-directed DNA polymerase activity"/>
    <property type="evidence" value="ECO:0007669"/>
    <property type="project" value="UniProtKB-UniRule"/>
</dbReference>
<reference evidence="14 15" key="1">
    <citation type="submission" date="2015-01" db="EMBL/GenBank/DDBJ databases">
        <title>Comparative genomics of the lactic acid bacteria isolated from the honey bee gut.</title>
        <authorList>
            <person name="Ellegaard K.M."/>
            <person name="Tamarit D."/>
            <person name="Javelind E."/>
            <person name="Olofsson T."/>
            <person name="Andersson S.G."/>
            <person name="Vasquez A."/>
        </authorList>
    </citation>
    <scope>NUCLEOTIDE SEQUENCE [LARGE SCALE GENOMIC DNA]</scope>
    <source>
        <strain evidence="14 15">Bin4</strain>
    </source>
</reference>
<dbReference type="HOGENOM" id="CLU_038149_2_0_9"/>
<dbReference type="InterPro" id="IPR022635">
    <property type="entry name" value="DNA_polIII_beta_C"/>
</dbReference>
<evidence type="ECO:0000256" key="7">
    <source>
        <dbReference type="ARBA" id="ARBA00022705"/>
    </source>
</evidence>
<dbReference type="PATRIC" id="fig|1218492.5.peg.113"/>
<dbReference type="STRING" id="1218492.JG30_00020"/>